<dbReference type="Proteomes" id="UP000002279">
    <property type="component" value="Unplaced"/>
</dbReference>
<dbReference type="PRINTS" id="PR00289">
    <property type="entry name" value="DISINTEGRIN"/>
</dbReference>
<sequence>LRLARGQPPDLSKRLDSSVSFKHPKHVELGVVVDHLRFKFKNHNVSEVLRETLIIINFMDSFYEPLNADISLSAIEIWTESNLINVDYKDLLEVFLEFQAWQVTHWLPRAHYDHAHFFAFQKYDDTLGWANVASVCSRTELMASTTSQRGLNLIMDAVLVAHELGHSLGMLHDGQDCKCAQKTCIMNAVNAYADHFSNCSSQSYFDFVTSGAECLNNFPQEVVEPKCGNKLVEKGEECDCGTKKECQEDPCCQPNCKMRPGAKCTSGLCCEQCQLLPAGKICREKQNECDLEEFCNGTTPLCPEDVYVQDGTLCSDDGHCYHKGCYLHLRQCQNIFGLQAKNAPLRCYREINTKGDRFGNCGISQNRYMKCAVEDVLCGRVQCTNVKATPPMPDHTTLIQTHLKEINIMCWGLDYHISLIAMGLQDIGAVKDGTSCGPGMICINRTCQKASFLHYDFSHLPQT</sequence>
<keyword evidence="2 4" id="KW-1015">Disulfide bond</keyword>
<dbReference type="Gene3D" id="4.10.70.10">
    <property type="entry name" value="Disintegrin domain"/>
    <property type="match status" value="1"/>
</dbReference>
<feature type="disulfide bond" evidence="3">
    <location>
        <begin position="282"/>
        <end position="302"/>
    </location>
</feature>
<dbReference type="PANTHER" id="PTHR11905:SF148">
    <property type="entry name" value="DISINTEGRIN AND METALLOPROTEINASE DOMAIN-CONTAINING PROTEIN 30"/>
    <property type="match status" value="1"/>
</dbReference>
<accession>F6ZFS7</accession>
<evidence type="ECO:0000259" key="6">
    <source>
        <dbReference type="PROSITE" id="PS50215"/>
    </source>
</evidence>
<keyword evidence="8" id="KW-1185">Reference proteome</keyword>
<evidence type="ECO:0000259" key="5">
    <source>
        <dbReference type="PROSITE" id="PS50214"/>
    </source>
</evidence>
<dbReference type="Gene3D" id="3.40.390.10">
    <property type="entry name" value="Collagenase (Catalytic Domain)"/>
    <property type="match status" value="1"/>
</dbReference>
<name>F6ZFS7_ORNAN</name>
<dbReference type="GeneTree" id="ENSGT00940000162954"/>
<dbReference type="PROSITE" id="PS50215">
    <property type="entry name" value="ADAM_MEPRO"/>
    <property type="match status" value="1"/>
</dbReference>
<feature type="disulfide bond" evidence="4">
    <location>
        <begin position="179"/>
        <end position="184"/>
    </location>
</feature>
<dbReference type="Pfam" id="PF08516">
    <property type="entry name" value="ADAM_CR"/>
    <property type="match status" value="1"/>
</dbReference>
<dbReference type="GO" id="GO:0004222">
    <property type="term" value="F:metalloendopeptidase activity"/>
    <property type="evidence" value="ECO:0000318"/>
    <property type="project" value="GO_Central"/>
</dbReference>
<dbReference type="GO" id="GO:0009897">
    <property type="term" value="C:external side of plasma membrane"/>
    <property type="evidence" value="ECO:0000318"/>
    <property type="project" value="GO_Central"/>
</dbReference>
<dbReference type="Ensembl" id="ENSOANT00000004866.2">
    <property type="protein sequence ID" value="ENSOANP00000004865.2"/>
    <property type="gene ID" value="ENSOANG00000003073.3"/>
</dbReference>
<reference evidence="7" key="2">
    <citation type="submission" date="2025-09" db="UniProtKB">
        <authorList>
            <consortium name="Ensembl"/>
        </authorList>
    </citation>
    <scope>IDENTIFICATION</scope>
    <source>
        <strain evidence="7">Glennie</strain>
    </source>
</reference>
<dbReference type="InterPro" id="IPR001762">
    <property type="entry name" value="Disintegrin_dom"/>
</dbReference>
<feature type="domain" description="Peptidase M12B" evidence="6">
    <location>
        <begin position="25"/>
        <end position="219"/>
    </location>
</feature>
<feature type="binding site" evidence="4">
    <location>
        <position position="162"/>
    </location>
    <ligand>
        <name>Zn(2+)</name>
        <dbReference type="ChEBI" id="CHEBI:29105"/>
        <note>catalytic</note>
    </ligand>
</feature>
<dbReference type="FunFam" id="4.10.70.10:FF:000001">
    <property type="entry name" value="Disintegrin and metalloproteinase domain-containing protein 22"/>
    <property type="match status" value="1"/>
</dbReference>
<dbReference type="PANTHER" id="PTHR11905">
    <property type="entry name" value="ADAM A DISINTEGRIN AND METALLOPROTEASE DOMAIN"/>
    <property type="match status" value="1"/>
</dbReference>
<dbReference type="FunFam" id="3.40.390.10:FF:000002">
    <property type="entry name" value="Disintegrin and metalloproteinase domain-containing protein 22"/>
    <property type="match status" value="1"/>
</dbReference>
<organism evidence="7 8">
    <name type="scientific">Ornithorhynchus anatinus</name>
    <name type="common">Duckbill platypus</name>
    <dbReference type="NCBI Taxonomy" id="9258"/>
    <lineage>
        <taxon>Eukaryota</taxon>
        <taxon>Metazoa</taxon>
        <taxon>Chordata</taxon>
        <taxon>Craniata</taxon>
        <taxon>Vertebrata</taxon>
        <taxon>Euteleostomi</taxon>
        <taxon>Mammalia</taxon>
        <taxon>Monotremata</taxon>
        <taxon>Ornithorhynchidae</taxon>
        <taxon>Ornithorhynchus</taxon>
    </lineage>
</organism>
<feature type="active site" evidence="4">
    <location>
        <position position="163"/>
    </location>
</feature>
<dbReference type="Pfam" id="PF01421">
    <property type="entry name" value="Reprolysin"/>
    <property type="match status" value="1"/>
</dbReference>
<evidence type="ECO:0000313" key="8">
    <source>
        <dbReference type="Proteomes" id="UP000002279"/>
    </source>
</evidence>
<dbReference type="SUPFAM" id="SSF57552">
    <property type="entry name" value="Blood coagulation inhibitor (disintegrin)"/>
    <property type="match status" value="1"/>
</dbReference>
<evidence type="ECO:0000256" key="1">
    <source>
        <dbReference type="ARBA" id="ARBA00004167"/>
    </source>
</evidence>
<evidence type="ECO:0000256" key="2">
    <source>
        <dbReference type="ARBA" id="ARBA00023157"/>
    </source>
</evidence>
<dbReference type="PROSITE" id="PS00427">
    <property type="entry name" value="DISINTEGRIN_1"/>
    <property type="match status" value="1"/>
</dbReference>
<dbReference type="InterPro" id="IPR024079">
    <property type="entry name" value="MetalloPept_cat_dom_sf"/>
</dbReference>
<dbReference type="InterPro" id="IPR001590">
    <property type="entry name" value="Peptidase_M12B"/>
</dbReference>
<keyword evidence="4" id="KW-0862">Zinc</keyword>
<dbReference type="SUPFAM" id="SSF55486">
    <property type="entry name" value="Metalloproteases ('zincins'), catalytic domain"/>
    <property type="match status" value="1"/>
</dbReference>
<dbReference type="PROSITE" id="PS50214">
    <property type="entry name" value="DISINTEGRIN_2"/>
    <property type="match status" value="1"/>
</dbReference>
<evidence type="ECO:0000313" key="7">
    <source>
        <dbReference type="Ensembl" id="ENSOANP00000004865.2"/>
    </source>
</evidence>
<dbReference type="GO" id="GO:0008584">
    <property type="term" value="P:male gonad development"/>
    <property type="evidence" value="ECO:0000318"/>
    <property type="project" value="GO_Central"/>
</dbReference>
<feature type="binding site" evidence="4">
    <location>
        <position position="166"/>
    </location>
    <ligand>
        <name>Zn(2+)</name>
        <dbReference type="ChEBI" id="CHEBI:29105"/>
        <note>catalytic</note>
    </ligand>
</feature>
<evidence type="ECO:0000256" key="4">
    <source>
        <dbReference type="PROSITE-ProRule" id="PRU00276"/>
    </source>
</evidence>
<feature type="binding site" evidence="4">
    <location>
        <position position="172"/>
    </location>
    <ligand>
        <name>Zn(2+)</name>
        <dbReference type="ChEBI" id="CHEBI:29105"/>
        <note>catalytic</note>
    </ligand>
</feature>
<proteinExistence type="predicted"/>
<protein>
    <submittedName>
        <fullName evidence="7">Uncharacterized protein</fullName>
    </submittedName>
</protein>
<comment type="caution">
    <text evidence="4">Lacks conserved residue(s) required for the propagation of feature annotation.</text>
</comment>
<dbReference type="InParanoid" id="F6ZFS7"/>
<dbReference type="Pfam" id="PF00200">
    <property type="entry name" value="Disintegrin"/>
    <property type="match status" value="1"/>
</dbReference>
<dbReference type="GO" id="GO:0046872">
    <property type="term" value="F:metal ion binding"/>
    <property type="evidence" value="ECO:0007669"/>
    <property type="project" value="UniProtKB-KW"/>
</dbReference>
<dbReference type="SMART" id="SM00608">
    <property type="entry name" value="ACR"/>
    <property type="match status" value="1"/>
</dbReference>
<dbReference type="GO" id="GO:0006508">
    <property type="term" value="P:proteolysis"/>
    <property type="evidence" value="ECO:0000318"/>
    <property type="project" value="GO_Central"/>
</dbReference>
<dbReference type="SMART" id="SM00050">
    <property type="entry name" value="DISIN"/>
    <property type="match status" value="1"/>
</dbReference>
<dbReference type="InterPro" id="IPR006586">
    <property type="entry name" value="ADAM_Cys-rich"/>
</dbReference>
<comment type="subcellular location">
    <subcellularLocation>
        <location evidence="1">Membrane</location>
        <topology evidence="1">Single-pass membrane protein</topology>
    </subcellularLocation>
</comment>
<dbReference type="CDD" id="cd04269">
    <property type="entry name" value="ZnMc_adamalysin_II_like"/>
    <property type="match status" value="1"/>
</dbReference>
<dbReference type="InterPro" id="IPR034027">
    <property type="entry name" value="Reprolysin_adamalysin"/>
</dbReference>
<evidence type="ECO:0000256" key="3">
    <source>
        <dbReference type="PROSITE-ProRule" id="PRU00068"/>
    </source>
</evidence>
<dbReference type="HOGENOM" id="CLU_012714_4_0_1"/>
<dbReference type="GO" id="GO:0005886">
    <property type="term" value="C:plasma membrane"/>
    <property type="evidence" value="ECO:0000318"/>
    <property type="project" value="GO_Central"/>
</dbReference>
<dbReference type="InterPro" id="IPR018358">
    <property type="entry name" value="Disintegrin_CS"/>
</dbReference>
<dbReference type="Bgee" id="ENSOANG00000003073">
    <property type="expression patterns" value="Expressed in testis"/>
</dbReference>
<dbReference type="GO" id="GO:1990913">
    <property type="term" value="C:sperm head plasma membrane"/>
    <property type="evidence" value="ECO:0000318"/>
    <property type="project" value="GO_Central"/>
</dbReference>
<keyword evidence="4" id="KW-0479">Metal-binding</keyword>
<reference evidence="7" key="1">
    <citation type="submission" date="2025-08" db="UniProtKB">
        <authorList>
            <consortium name="Ensembl"/>
        </authorList>
    </citation>
    <scope>IDENTIFICATION</scope>
    <source>
        <strain evidence="7">Glennie</strain>
    </source>
</reference>
<dbReference type="AlphaFoldDB" id="F6ZFS7"/>
<dbReference type="InterPro" id="IPR036436">
    <property type="entry name" value="Disintegrin_dom_sf"/>
</dbReference>
<feature type="domain" description="Disintegrin" evidence="5">
    <location>
        <begin position="224"/>
        <end position="310"/>
    </location>
</feature>
<dbReference type="OMA" id="ENDECCN"/>